<organism evidence="13 14">
    <name type="scientific">Nocardioides pocheonensis</name>
    <dbReference type="NCBI Taxonomy" id="661485"/>
    <lineage>
        <taxon>Bacteria</taxon>
        <taxon>Bacillati</taxon>
        <taxon>Actinomycetota</taxon>
        <taxon>Actinomycetes</taxon>
        <taxon>Propionibacteriales</taxon>
        <taxon>Nocardioidaceae</taxon>
        <taxon>Nocardioides</taxon>
    </lineage>
</organism>
<keyword evidence="4 11" id="KW-0677">Repeat</keyword>
<feature type="binding site" evidence="9">
    <location>
        <begin position="23"/>
        <end position="30"/>
    </location>
    <ligand>
        <name>GTP</name>
        <dbReference type="ChEBI" id="CHEBI:37565"/>
        <label>1</label>
    </ligand>
</feature>
<evidence type="ECO:0000256" key="9">
    <source>
        <dbReference type="HAMAP-Rule" id="MF_00195"/>
    </source>
</evidence>
<dbReference type="SUPFAM" id="SSF52540">
    <property type="entry name" value="P-loop containing nucleoside triphosphate hydrolases"/>
    <property type="match status" value="2"/>
</dbReference>
<dbReference type="PANTHER" id="PTHR43834:SF6">
    <property type="entry name" value="GTPASE DER"/>
    <property type="match status" value="1"/>
</dbReference>
<evidence type="ECO:0000256" key="1">
    <source>
        <dbReference type="ARBA" id="ARBA00008279"/>
    </source>
</evidence>
<dbReference type="InterPro" id="IPR031166">
    <property type="entry name" value="G_ENGA"/>
</dbReference>
<evidence type="ECO:0000313" key="14">
    <source>
        <dbReference type="Proteomes" id="UP000279994"/>
    </source>
</evidence>
<dbReference type="PRINTS" id="PR00326">
    <property type="entry name" value="GTP1OBG"/>
</dbReference>
<comment type="caution">
    <text evidence="13">The sequence shown here is derived from an EMBL/GenBank/DDBJ whole genome shotgun (WGS) entry which is preliminary data.</text>
</comment>
<comment type="function">
    <text evidence="8 9 11">GTPase that plays an essential role in the late steps of ribosome biogenesis.</text>
</comment>
<dbReference type="Pfam" id="PF01926">
    <property type="entry name" value="MMR_HSR1"/>
    <property type="match status" value="2"/>
</dbReference>
<dbReference type="GO" id="GO:0042254">
    <property type="term" value="P:ribosome biogenesis"/>
    <property type="evidence" value="ECO:0007669"/>
    <property type="project" value="UniProtKB-KW"/>
</dbReference>
<evidence type="ECO:0000256" key="11">
    <source>
        <dbReference type="RuleBase" id="RU004481"/>
    </source>
</evidence>
<dbReference type="InterPro" id="IPR027417">
    <property type="entry name" value="P-loop_NTPase"/>
</dbReference>
<dbReference type="Proteomes" id="UP000279994">
    <property type="component" value="Unassembled WGS sequence"/>
</dbReference>
<feature type="domain" description="EngA-type G" evidence="12">
    <location>
        <begin position="17"/>
        <end position="180"/>
    </location>
</feature>
<evidence type="ECO:0000256" key="4">
    <source>
        <dbReference type="ARBA" id="ARBA00022737"/>
    </source>
</evidence>
<keyword evidence="6 9" id="KW-0342">GTP-binding</keyword>
<protein>
    <recommendedName>
        <fullName evidence="2 9">GTPase Der</fullName>
    </recommendedName>
    <alternativeName>
        <fullName evidence="7 9">GTP-binding protein EngA</fullName>
    </alternativeName>
</protein>
<dbReference type="OrthoDB" id="9805918at2"/>
<dbReference type="GO" id="GO:0005525">
    <property type="term" value="F:GTP binding"/>
    <property type="evidence" value="ECO:0007669"/>
    <property type="project" value="UniProtKB-UniRule"/>
</dbReference>
<feature type="binding site" evidence="9">
    <location>
        <begin position="244"/>
        <end position="248"/>
    </location>
    <ligand>
        <name>GTP</name>
        <dbReference type="ChEBI" id="CHEBI:37565"/>
        <label>2</label>
    </ligand>
</feature>
<dbReference type="PROSITE" id="PS51712">
    <property type="entry name" value="G_ENGA"/>
    <property type="match status" value="2"/>
</dbReference>
<dbReference type="CDD" id="cd01895">
    <property type="entry name" value="EngA2"/>
    <property type="match status" value="1"/>
</dbReference>
<dbReference type="InterPro" id="IPR016484">
    <property type="entry name" value="GTPase_Der"/>
</dbReference>
<dbReference type="InterPro" id="IPR005225">
    <property type="entry name" value="Small_GTP-bd"/>
</dbReference>
<dbReference type="Pfam" id="PF14714">
    <property type="entry name" value="KH_dom-like"/>
    <property type="match status" value="1"/>
</dbReference>
<evidence type="ECO:0000256" key="10">
    <source>
        <dbReference type="PROSITE-ProRule" id="PRU01049"/>
    </source>
</evidence>
<accession>A0A3N0GGC7</accession>
<dbReference type="SMART" id="SM00382">
    <property type="entry name" value="AAA"/>
    <property type="match status" value="2"/>
</dbReference>
<name>A0A3N0GGC7_9ACTN</name>
<sequence>MTEQYDDHGTQSTVRVPILAVVGRPNVGKSTLVNRIIGRREAVVEDVPGVTRDRVSYDATWNGRAFTVVDTGGWDPDAQGMAERIRAQAEVAVTLADAVLFVVDATVGITDADEAVVKVLRKSGRPVVLAANKVDDQRAEAEAFGLWNLGLGEPYPVSALHGRGSGDLLDAVLAALPETPEESFEEIGGPRRVAIIGRPNVGKSSLLNKLAGEERAVVDDASGTTVDPVDELVELGGRTWRFIDTAGIRKRVKTASGHEYYASLRTTTAIERAEVALLVIDGSQSISEQDLRIIQTVRDSGRALVIAFNKWDLVDEERRYYLEREYERELVQVQWAPRINFTARTGWHIDRIVPALDAALAGWETRVSTGTLNAFLGRLVAEHPHPVRGGKQPRILFGTQAQSAPPTFILFTSGKLDAGYERYIERRLREEFGFVGTPIVLQVRPREKRKR</sequence>
<proteinExistence type="inferred from homology"/>
<dbReference type="NCBIfam" id="TIGR00231">
    <property type="entry name" value="small_GTP"/>
    <property type="match status" value="2"/>
</dbReference>
<feature type="domain" description="EngA-type G" evidence="12">
    <location>
        <begin position="191"/>
        <end position="364"/>
    </location>
</feature>
<dbReference type="RefSeq" id="WP_123225328.1">
    <property type="nucleotide sequence ID" value="NZ_RJSF01000049.1"/>
</dbReference>
<comment type="similarity">
    <text evidence="1 9 10 11">Belongs to the TRAFAC class TrmE-Era-EngA-EngB-Septin-like GTPase superfamily. EngA (Der) GTPase family.</text>
</comment>
<comment type="subunit">
    <text evidence="9">Associates with the 50S ribosomal subunit.</text>
</comment>
<dbReference type="FunFam" id="3.40.50.300:FF:000057">
    <property type="entry name" value="GTPase Der"/>
    <property type="match status" value="1"/>
</dbReference>
<dbReference type="FunFam" id="3.30.300.20:FF:000004">
    <property type="entry name" value="GTPase Der"/>
    <property type="match status" value="1"/>
</dbReference>
<dbReference type="Gene3D" id="3.40.50.300">
    <property type="entry name" value="P-loop containing nucleotide triphosphate hydrolases"/>
    <property type="match status" value="2"/>
</dbReference>
<reference evidence="13 14" key="1">
    <citation type="submission" date="2018-11" db="EMBL/GenBank/DDBJ databases">
        <authorList>
            <person name="Li F."/>
        </authorList>
    </citation>
    <scope>NUCLEOTIDE SEQUENCE [LARGE SCALE GENOMIC DNA]</scope>
    <source>
        <strain evidence="13 14">Gsoil 818</strain>
    </source>
</reference>
<keyword evidence="5 9" id="KW-0547">Nucleotide-binding</keyword>
<dbReference type="PANTHER" id="PTHR43834">
    <property type="entry name" value="GTPASE DER"/>
    <property type="match status" value="1"/>
</dbReference>
<keyword evidence="14" id="KW-1185">Reference proteome</keyword>
<dbReference type="FunFam" id="3.40.50.300:FF:000040">
    <property type="entry name" value="GTPase Der"/>
    <property type="match status" value="1"/>
</dbReference>
<evidence type="ECO:0000256" key="8">
    <source>
        <dbReference type="ARBA" id="ARBA00053470"/>
    </source>
</evidence>
<evidence type="ECO:0000256" key="2">
    <source>
        <dbReference type="ARBA" id="ARBA00020953"/>
    </source>
</evidence>
<evidence type="ECO:0000259" key="12">
    <source>
        <dbReference type="PROSITE" id="PS51712"/>
    </source>
</evidence>
<dbReference type="PIRSF" id="PIRSF006485">
    <property type="entry name" value="GTP-binding_EngA"/>
    <property type="match status" value="1"/>
</dbReference>
<evidence type="ECO:0000256" key="5">
    <source>
        <dbReference type="ARBA" id="ARBA00022741"/>
    </source>
</evidence>
<dbReference type="EMBL" id="RJSF01000049">
    <property type="protein sequence ID" value="RNM11090.1"/>
    <property type="molecule type" value="Genomic_DNA"/>
</dbReference>
<dbReference type="HAMAP" id="MF_00195">
    <property type="entry name" value="GTPase_Der"/>
    <property type="match status" value="1"/>
</dbReference>
<dbReference type="Gene3D" id="3.30.300.20">
    <property type="match status" value="1"/>
</dbReference>
<evidence type="ECO:0000313" key="13">
    <source>
        <dbReference type="EMBL" id="RNM11090.1"/>
    </source>
</evidence>
<feature type="binding site" evidence="9">
    <location>
        <begin position="197"/>
        <end position="204"/>
    </location>
    <ligand>
        <name>GTP</name>
        <dbReference type="ChEBI" id="CHEBI:37565"/>
        <label>2</label>
    </ligand>
</feature>
<dbReference type="InterPro" id="IPR006073">
    <property type="entry name" value="GTP-bd"/>
</dbReference>
<evidence type="ECO:0000256" key="3">
    <source>
        <dbReference type="ARBA" id="ARBA00022517"/>
    </source>
</evidence>
<dbReference type="NCBIfam" id="NF002828">
    <property type="entry name" value="PRK03003.1"/>
    <property type="match status" value="1"/>
</dbReference>
<dbReference type="NCBIfam" id="TIGR03594">
    <property type="entry name" value="GTPase_EngA"/>
    <property type="match status" value="1"/>
</dbReference>
<gene>
    <name evidence="9" type="primary">der</name>
    <name evidence="13" type="ORF">EFL26_23360</name>
</gene>
<keyword evidence="3 9" id="KW-0690">Ribosome biogenesis</keyword>
<feature type="binding site" evidence="9">
    <location>
        <begin position="70"/>
        <end position="74"/>
    </location>
    <ligand>
        <name>GTP</name>
        <dbReference type="ChEBI" id="CHEBI:37565"/>
        <label>1</label>
    </ligand>
</feature>
<feature type="binding site" evidence="9">
    <location>
        <begin position="309"/>
        <end position="312"/>
    </location>
    <ligand>
        <name>GTP</name>
        <dbReference type="ChEBI" id="CHEBI:37565"/>
        <label>2</label>
    </ligand>
</feature>
<dbReference type="AlphaFoldDB" id="A0A3N0GGC7"/>
<dbReference type="InterPro" id="IPR032859">
    <property type="entry name" value="KH_dom-like"/>
</dbReference>
<dbReference type="InterPro" id="IPR015946">
    <property type="entry name" value="KH_dom-like_a/b"/>
</dbReference>
<evidence type="ECO:0000256" key="7">
    <source>
        <dbReference type="ARBA" id="ARBA00032345"/>
    </source>
</evidence>
<dbReference type="CDD" id="cd01894">
    <property type="entry name" value="EngA1"/>
    <property type="match status" value="1"/>
</dbReference>
<dbReference type="InterPro" id="IPR003593">
    <property type="entry name" value="AAA+_ATPase"/>
</dbReference>
<dbReference type="GO" id="GO:0043022">
    <property type="term" value="F:ribosome binding"/>
    <property type="evidence" value="ECO:0007669"/>
    <property type="project" value="TreeGrafter"/>
</dbReference>
<evidence type="ECO:0000256" key="6">
    <source>
        <dbReference type="ARBA" id="ARBA00023134"/>
    </source>
</evidence>
<feature type="binding site" evidence="9">
    <location>
        <begin position="132"/>
        <end position="135"/>
    </location>
    <ligand>
        <name>GTP</name>
        <dbReference type="ChEBI" id="CHEBI:37565"/>
        <label>1</label>
    </ligand>
</feature>